<dbReference type="Proteomes" id="UP000006034">
    <property type="component" value="Unassembled WGS sequence"/>
</dbReference>
<organism evidence="2 3">
    <name type="scientific">Bilophila wadsworthia (strain 3_1_6)</name>
    <dbReference type="NCBI Taxonomy" id="563192"/>
    <lineage>
        <taxon>Bacteria</taxon>
        <taxon>Pseudomonadati</taxon>
        <taxon>Thermodesulfobacteriota</taxon>
        <taxon>Desulfovibrionia</taxon>
        <taxon>Desulfovibrionales</taxon>
        <taxon>Desulfovibrionaceae</taxon>
        <taxon>Bilophila</taxon>
    </lineage>
</organism>
<reference evidence="2 3" key="2">
    <citation type="submission" date="2013-04" db="EMBL/GenBank/DDBJ databases">
        <title>The Genome Sequence of Bilophila wadsworthia 3_1_6.</title>
        <authorList>
            <consortium name="The Broad Institute Genomics Platform"/>
            <person name="Earl A."/>
            <person name="Ward D."/>
            <person name="Feldgarden M."/>
            <person name="Gevers D."/>
            <person name="Sibley C."/>
            <person name="Strauss J."/>
            <person name="Allen-Vercoe E."/>
            <person name="Walker B."/>
            <person name="Young S."/>
            <person name="Zeng Q."/>
            <person name="Gargeya S."/>
            <person name="Fitzgerald M."/>
            <person name="Haas B."/>
            <person name="Abouelleil A."/>
            <person name="Allen A.W."/>
            <person name="Alvarado L."/>
            <person name="Arachchi H.M."/>
            <person name="Berlin A.M."/>
            <person name="Chapman S.B."/>
            <person name="Gainer-Dewar J."/>
            <person name="Goldberg J."/>
            <person name="Griggs A."/>
            <person name="Gujja S."/>
            <person name="Hansen M."/>
            <person name="Howarth C."/>
            <person name="Imamovic A."/>
            <person name="Ireland A."/>
            <person name="Larimer J."/>
            <person name="McCowan C."/>
            <person name="Murphy C."/>
            <person name="Pearson M."/>
            <person name="Poon T.W."/>
            <person name="Priest M."/>
            <person name="Roberts A."/>
            <person name="Saif S."/>
            <person name="Shea T."/>
            <person name="Sisk P."/>
            <person name="Sykes S."/>
            <person name="Wortman J."/>
            <person name="Nusbaum C."/>
            <person name="Birren B."/>
        </authorList>
    </citation>
    <scope>NUCLEOTIDE SEQUENCE [LARGE SCALE GENOMIC DNA]</scope>
    <source>
        <strain evidence="2 3">3_1_6</strain>
    </source>
</reference>
<accession>E5Y7F9</accession>
<sequence length="552" mass="60082">MIFEVLWPRAGGVPECSYSVPGTSGAWVGETPHRGDEVRHEATPLPRPSGHRMAESVADLIYGQIHLYPSEVHLGLLSGMEALDVVLWNATFAPVQLVGVNSASSAGTTLSGFRPGVLPPTGALKGLLTVLSSGPAQQDTTYTFVTGIGERSLTITASRVLLFPFWPDWSDGLEIDYAFDTVLTRGENGDEQRRPLAKRPLRTLRATIWGDGVNGQRLHHLVQHGKDRVFGVPLWQEALDVTDIDATRQVLMLGRDFSDCWNLTRLCNLIMLHERRSGTFMACSLLSRDPAGRTLSVTAPVSDVFAGGATRLVPLFTGILTSAEPAVVSDGMETWSVEFRELAGAQPALGALPNAPSGTGAYLWPHRPDWSGDGVGGTSSLLRTLRTVRGGVMELGVRRDVAPSTHRQKYLLRERELADLLDRATALRGRWKALLVRDPRQYFTLTRGSTADKAILYVRDNGAKDGFIPNQRLWIALPGGDVLLRRLVAVETANVGELALHLSSELGVTVPPASRVGRDYFARLDTDCVAIRHESAGVSRCELSFCTIPEES</sequence>
<evidence type="ECO:0000313" key="3">
    <source>
        <dbReference type="Proteomes" id="UP000006034"/>
    </source>
</evidence>
<dbReference type="HOGENOM" id="CLU_034839_0_0_7"/>
<keyword evidence="3" id="KW-1185">Reference proteome</keyword>
<evidence type="ECO:0000256" key="1">
    <source>
        <dbReference type="SAM" id="MobiDB-lite"/>
    </source>
</evidence>
<dbReference type="OrthoDB" id="6986040at2"/>
<name>E5Y7F9_BILW3</name>
<dbReference type="STRING" id="563192.HMPREF0179_02124"/>
<proteinExistence type="predicted"/>
<feature type="region of interest" description="Disordered" evidence="1">
    <location>
        <begin position="29"/>
        <end position="51"/>
    </location>
</feature>
<dbReference type="GeneID" id="78085264"/>
<dbReference type="EMBL" id="ADCP02000001">
    <property type="protein sequence ID" value="EFV44059.1"/>
    <property type="molecule type" value="Genomic_DNA"/>
</dbReference>
<evidence type="ECO:0000313" key="2">
    <source>
        <dbReference type="EMBL" id="EFV44059.1"/>
    </source>
</evidence>
<dbReference type="RefSeq" id="WP_005027923.1">
    <property type="nucleotide sequence ID" value="NZ_KE150238.1"/>
</dbReference>
<comment type="caution">
    <text evidence="2">The sequence shown here is derived from an EMBL/GenBank/DDBJ whole genome shotgun (WGS) entry which is preliminary data.</text>
</comment>
<feature type="compositionally biased region" description="Basic and acidic residues" evidence="1">
    <location>
        <begin position="31"/>
        <end position="42"/>
    </location>
</feature>
<reference evidence="2 3" key="1">
    <citation type="submission" date="2010-10" db="EMBL/GenBank/DDBJ databases">
        <authorList>
            <consortium name="The Broad Institute Genome Sequencing Platform"/>
            <person name="Ward D."/>
            <person name="Earl A."/>
            <person name="Feldgarden M."/>
            <person name="Young S.K."/>
            <person name="Gargeya S."/>
            <person name="Zeng Q."/>
            <person name="Alvarado L."/>
            <person name="Berlin A."/>
            <person name="Bochicchio J."/>
            <person name="Chapman S.B."/>
            <person name="Chen Z."/>
            <person name="Freedman E."/>
            <person name="Gellesch M."/>
            <person name="Goldberg J."/>
            <person name="Griggs A."/>
            <person name="Gujja S."/>
            <person name="Heilman E."/>
            <person name="Heiman D."/>
            <person name="Howarth C."/>
            <person name="Mehta T."/>
            <person name="Neiman D."/>
            <person name="Pearson M."/>
            <person name="Roberts A."/>
            <person name="Saif S."/>
            <person name="Shea T."/>
            <person name="Shenoy N."/>
            <person name="Sisk P."/>
            <person name="Stolte C."/>
            <person name="Sykes S."/>
            <person name="White J."/>
            <person name="Yandava C."/>
            <person name="Allen-Vercoe E."/>
            <person name="Sibley C."/>
            <person name="Ambrose C.E."/>
            <person name="Strauss J."/>
            <person name="Daigneault M."/>
            <person name="Haas B."/>
            <person name="Nusbaum C."/>
            <person name="Birren B."/>
        </authorList>
    </citation>
    <scope>NUCLEOTIDE SEQUENCE [LARGE SCALE GENOMIC DNA]</scope>
    <source>
        <strain evidence="2 3">3_1_6</strain>
    </source>
</reference>
<dbReference type="AlphaFoldDB" id="E5Y7F9"/>
<gene>
    <name evidence="2" type="ORF">HMPREF0179_02124</name>
</gene>
<protein>
    <submittedName>
        <fullName evidence="2">Uncharacterized protein</fullName>
    </submittedName>
</protein>